<dbReference type="InterPro" id="IPR036388">
    <property type="entry name" value="WH-like_DNA-bd_sf"/>
</dbReference>
<dbReference type="Gene3D" id="1.10.10.10">
    <property type="entry name" value="Winged helix-like DNA-binding domain superfamily/Winged helix DNA-binding domain"/>
    <property type="match status" value="1"/>
</dbReference>
<organism evidence="6 7">
    <name type="scientific">Virgibacillus indicus</name>
    <dbReference type="NCBI Taxonomy" id="2024554"/>
    <lineage>
        <taxon>Bacteria</taxon>
        <taxon>Bacillati</taxon>
        <taxon>Bacillota</taxon>
        <taxon>Bacilli</taxon>
        <taxon>Bacillales</taxon>
        <taxon>Bacillaceae</taxon>
        <taxon>Virgibacillus</taxon>
    </lineage>
</organism>
<evidence type="ECO:0000313" key="7">
    <source>
        <dbReference type="Proteomes" id="UP000216498"/>
    </source>
</evidence>
<dbReference type="InterPro" id="IPR050707">
    <property type="entry name" value="HTH_MetabolicPath_Reg"/>
</dbReference>
<evidence type="ECO:0000256" key="3">
    <source>
        <dbReference type="ARBA" id="ARBA00023163"/>
    </source>
</evidence>
<dbReference type="InterPro" id="IPR029016">
    <property type="entry name" value="GAF-like_dom_sf"/>
</dbReference>
<evidence type="ECO:0008006" key="8">
    <source>
        <dbReference type="Google" id="ProtNLM"/>
    </source>
</evidence>
<dbReference type="GO" id="GO:0003677">
    <property type="term" value="F:DNA binding"/>
    <property type="evidence" value="ECO:0007669"/>
    <property type="project" value="UniProtKB-KW"/>
</dbReference>
<feature type="domain" description="IclR-ED" evidence="5">
    <location>
        <begin position="67"/>
        <end position="250"/>
    </location>
</feature>
<dbReference type="InterPro" id="IPR014757">
    <property type="entry name" value="Tscrpt_reg_IclR_C"/>
</dbReference>
<dbReference type="Proteomes" id="UP000216498">
    <property type="component" value="Unassembled WGS sequence"/>
</dbReference>
<dbReference type="PROSITE" id="PS51077">
    <property type="entry name" value="HTH_ICLR"/>
    <property type="match status" value="1"/>
</dbReference>
<keyword evidence="7" id="KW-1185">Reference proteome</keyword>
<dbReference type="SMART" id="SM00346">
    <property type="entry name" value="HTH_ICLR"/>
    <property type="match status" value="1"/>
</dbReference>
<keyword evidence="3" id="KW-0804">Transcription</keyword>
<dbReference type="GO" id="GO:0003700">
    <property type="term" value="F:DNA-binding transcription factor activity"/>
    <property type="evidence" value="ECO:0007669"/>
    <property type="project" value="TreeGrafter"/>
</dbReference>
<evidence type="ECO:0000256" key="2">
    <source>
        <dbReference type="ARBA" id="ARBA00023125"/>
    </source>
</evidence>
<dbReference type="InterPro" id="IPR036390">
    <property type="entry name" value="WH_DNA-bd_sf"/>
</dbReference>
<accession>A0A265N9Y2</accession>
<evidence type="ECO:0000259" key="5">
    <source>
        <dbReference type="PROSITE" id="PS51078"/>
    </source>
</evidence>
<keyword evidence="2" id="KW-0238">DNA-binding</keyword>
<dbReference type="EMBL" id="NPMS01000006">
    <property type="protein sequence ID" value="OZU88116.1"/>
    <property type="molecule type" value="Genomic_DNA"/>
</dbReference>
<reference evidence="6 7" key="1">
    <citation type="submission" date="2017-08" db="EMBL/GenBank/DDBJ databases">
        <title>Virgibacillus indicus sp. nov. and Virgibacillus profoundi sp. nov, two moderately halophilic bacteria isolated from marine sediment by using the Microfluidic Streak Plate.</title>
        <authorList>
            <person name="Xu B."/>
            <person name="Hu B."/>
            <person name="Wang J."/>
            <person name="Zhu Y."/>
            <person name="Huang L."/>
            <person name="Du W."/>
            <person name="Huang Y."/>
        </authorList>
    </citation>
    <scope>NUCLEOTIDE SEQUENCE [LARGE SCALE GENOMIC DNA]</scope>
    <source>
        <strain evidence="6 7">IO3-P2-C2</strain>
    </source>
</reference>
<dbReference type="Pfam" id="PF01614">
    <property type="entry name" value="IclR_C"/>
    <property type="match status" value="1"/>
</dbReference>
<dbReference type="PANTHER" id="PTHR30136">
    <property type="entry name" value="HELIX-TURN-HELIX TRANSCRIPTIONAL REGULATOR, ICLR FAMILY"/>
    <property type="match status" value="1"/>
</dbReference>
<feature type="domain" description="HTH iclR-type" evidence="4">
    <location>
        <begin position="2"/>
        <end position="66"/>
    </location>
</feature>
<name>A0A265N9Y2_9BACI</name>
<dbReference type="SUPFAM" id="SSF55781">
    <property type="entry name" value="GAF domain-like"/>
    <property type="match status" value="1"/>
</dbReference>
<keyword evidence="1" id="KW-0805">Transcription regulation</keyword>
<evidence type="ECO:0000259" key="4">
    <source>
        <dbReference type="PROSITE" id="PS51077"/>
    </source>
</evidence>
<dbReference type="Pfam" id="PF09339">
    <property type="entry name" value="HTH_IclR"/>
    <property type="match status" value="1"/>
</dbReference>
<dbReference type="SUPFAM" id="SSF46785">
    <property type="entry name" value="Winged helix' DNA-binding domain"/>
    <property type="match status" value="1"/>
</dbReference>
<dbReference type="OrthoDB" id="9791752at2"/>
<gene>
    <name evidence="6" type="ORF">CIL03_13400</name>
</gene>
<comment type="caution">
    <text evidence="6">The sequence shown here is derived from an EMBL/GenBank/DDBJ whole genome shotgun (WGS) entry which is preliminary data.</text>
</comment>
<dbReference type="AlphaFoldDB" id="A0A265N9Y2"/>
<evidence type="ECO:0000256" key="1">
    <source>
        <dbReference type="ARBA" id="ARBA00023015"/>
    </source>
</evidence>
<proteinExistence type="predicted"/>
<dbReference type="Gene3D" id="3.30.450.40">
    <property type="match status" value="1"/>
</dbReference>
<dbReference type="GO" id="GO:0045892">
    <property type="term" value="P:negative regulation of DNA-templated transcription"/>
    <property type="evidence" value="ECO:0007669"/>
    <property type="project" value="UniProtKB-ARBA"/>
</dbReference>
<protein>
    <recommendedName>
        <fullName evidence="8">IclR family transcriptional regulator</fullName>
    </recommendedName>
</protein>
<sequence>MSQSVLKAIKLLDCFMKKQELSLIELADLSGYPKTTVFRLVSSLEEGGLLVKVKNTSHDVKYRISLKLLALGNHVSEQLEYKKAAFPHMKKLNEEINELVHMVVLEGNEAVYVEKIDSTKPVRLVVEVGGRSPLYAGSAPKVLLAGMDNLQLDSYLSHLELKKFTVNTIDNIDDLKKEIEEIKTKGYAFSHSEHYKDTIGFSYPIYDYSGKTVAALGVSIPISDYTNERKPVILQNLKQTAENIWHELGYKG</sequence>
<dbReference type="PROSITE" id="PS51078">
    <property type="entry name" value="ICLR_ED"/>
    <property type="match status" value="1"/>
</dbReference>
<evidence type="ECO:0000313" key="6">
    <source>
        <dbReference type="EMBL" id="OZU88116.1"/>
    </source>
</evidence>
<dbReference type="PANTHER" id="PTHR30136:SF24">
    <property type="entry name" value="HTH-TYPE TRANSCRIPTIONAL REPRESSOR ALLR"/>
    <property type="match status" value="1"/>
</dbReference>
<dbReference type="RefSeq" id="WP_094886373.1">
    <property type="nucleotide sequence ID" value="NZ_NPMS01000006.1"/>
</dbReference>
<dbReference type="InterPro" id="IPR005471">
    <property type="entry name" value="Tscrpt_reg_IclR_N"/>
</dbReference>